<organism evidence="1 2">
    <name type="scientific">Cyanistes caeruleus</name>
    <name type="common">Eurasian blue tit</name>
    <name type="synonym">Parus caeruleus</name>
    <dbReference type="NCBI Taxonomy" id="156563"/>
    <lineage>
        <taxon>Eukaryota</taxon>
        <taxon>Metazoa</taxon>
        <taxon>Chordata</taxon>
        <taxon>Craniata</taxon>
        <taxon>Vertebrata</taxon>
        <taxon>Euteleostomi</taxon>
        <taxon>Archelosauria</taxon>
        <taxon>Archosauria</taxon>
        <taxon>Dinosauria</taxon>
        <taxon>Saurischia</taxon>
        <taxon>Theropoda</taxon>
        <taxon>Coelurosauria</taxon>
        <taxon>Aves</taxon>
        <taxon>Neognathae</taxon>
        <taxon>Neoaves</taxon>
        <taxon>Telluraves</taxon>
        <taxon>Australaves</taxon>
        <taxon>Passeriformes</taxon>
        <taxon>Paridae</taxon>
        <taxon>Cyanistes</taxon>
    </lineage>
</organism>
<evidence type="ECO:0000313" key="1">
    <source>
        <dbReference type="Ensembl" id="ENSCCEP00000001814.1"/>
    </source>
</evidence>
<dbReference type="AlphaFoldDB" id="A0A8C0U3W5"/>
<dbReference type="Ensembl" id="ENSCCET00000003086.1">
    <property type="protein sequence ID" value="ENSCCEP00000001814.1"/>
    <property type="gene ID" value="ENSCCEG00000002102.1"/>
</dbReference>
<dbReference type="Proteomes" id="UP000694410">
    <property type="component" value="Unplaced"/>
</dbReference>
<sequence length="211" mass="22320">MAEDHDLTDGEAAIEVAEVLPDVAQGELLLTQLDHDGVGDDPLGKEQQHLAVLGKSPGQSSPVDADALTGEALRVDHDVGLVQHEQGDLCQVQEVLFEAPVQCGARGSDDYLLLYMVGPGAVATHRGSSSKVLMEKSGELGSRCRISTCCWDSTRDVWINLFISEISASGTGKGSNSINKTNGITESLGLEGISGNHPVQTPCQGRVSWSR</sequence>
<reference evidence="1" key="1">
    <citation type="submission" date="2025-08" db="UniProtKB">
        <authorList>
            <consortium name="Ensembl"/>
        </authorList>
    </citation>
    <scope>IDENTIFICATION</scope>
</reference>
<proteinExistence type="predicted"/>
<name>A0A8C0U3W5_CYACU</name>
<evidence type="ECO:0000313" key="2">
    <source>
        <dbReference type="Proteomes" id="UP000694410"/>
    </source>
</evidence>
<protein>
    <submittedName>
        <fullName evidence="1">Uncharacterized protein</fullName>
    </submittedName>
</protein>
<accession>A0A8C0U3W5</accession>
<keyword evidence="2" id="KW-1185">Reference proteome</keyword>
<reference evidence="1" key="2">
    <citation type="submission" date="2025-09" db="UniProtKB">
        <authorList>
            <consortium name="Ensembl"/>
        </authorList>
    </citation>
    <scope>IDENTIFICATION</scope>
</reference>